<evidence type="ECO:0000313" key="1">
    <source>
        <dbReference type="EMBL" id="TRT48468.1"/>
    </source>
</evidence>
<gene>
    <name evidence="1" type="ORF">EWV85_17590</name>
</gene>
<dbReference type="EMBL" id="SFCA01000182">
    <property type="protein sequence ID" value="TRT48468.1"/>
    <property type="molecule type" value="Genomic_DNA"/>
</dbReference>
<reference evidence="1 2" key="1">
    <citation type="submission" date="2019-01" db="EMBL/GenBank/DDBJ databases">
        <title>Coherence of Microcystis species and biogeography revealed through population genomics.</title>
        <authorList>
            <person name="Perez-Carrascal O.M."/>
            <person name="Terrat Y."/>
            <person name="Giani A."/>
            <person name="Fortin N."/>
            <person name="Tromas N."/>
            <person name="Shapiro B.J."/>
        </authorList>
    </citation>
    <scope>NUCLEOTIDE SEQUENCE [LARGE SCALE GENOMIC DNA]</scope>
    <source>
        <strain evidence="1">Ma_QC_C_20070703_M131</strain>
    </source>
</reference>
<dbReference type="SUPFAM" id="SSF54292">
    <property type="entry name" value="2Fe-2S ferredoxin-like"/>
    <property type="match status" value="1"/>
</dbReference>
<dbReference type="Proteomes" id="UP000316443">
    <property type="component" value="Unassembled WGS sequence"/>
</dbReference>
<accession>A0A551XIC2</accession>
<comment type="caution">
    <text evidence="1">The sequence shown here is derived from an EMBL/GenBank/DDBJ whole genome shotgun (WGS) entry which is preliminary data.</text>
</comment>
<protein>
    <submittedName>
        <fullName evidence="1">Uncharacterized protein</fullName>
    </submittedName>
</protein>
<dbReference type="InterPro" id="IPR036010">
    <property type="entry name" value="2Fe-2S_ferredoxin-like_sf"/>
</dbReference>
<evidence type="ECO:0000313" key="2">
    <source>
        <dbReference type="Proteomes" id="UP000316443"/>
    </source>
</evidence>
<name>A0A551XIC2_MICAE</name>
<proteinExistence type="predicted"/>
<dbReference type="GO" id="GO:0051536">
    <property type="term" value="F:iron-sulfur cluster binding"/>
    <property type="evidence" value="ECO:0007669"/>
    <property type="project" value="InterPro"/>
</dbReference>
<organism evidence="1 2">
    <name type="scientific">Microcystis aeruginosa Ma_QC_C_20070703_M131</name>
    <dbReference type="NCBI Taxonomy" id="2486263"/>
    <lineage>
        <taxon>Bacteria</taxon>
        <taxon>Bacillati</taxon>
        <taxon>Cyanobacteriota</taxon>
        <taxon>Cyanophyceae</taxon>
        <taxon>Oscillatoriophycideae</taxon>
        <taxon>Chroococcales</taxon>
        <taxon>Microcystaceae</taxon>
        <taxon>Microcystis</taxon>
    </lineage>
</organism>
<dbReference type="AlphaFoldDB" id="A0A551XIC2"/>
<sequence>MPKIKLFIFAATAKGMPTDGRQKTILKLAEAKAIEISDGCRSGNRGTCIACPVAQVTMEA</sequence>